<dbReference type="GO" id="GO:0004623">
    <property type="term" value="F:phospholipase A2 activity"/>
    <property type="evidence" value="ECO:0007669"/>
    <property type="project" value="InterPro"/>
</dbReference>
<protein>
    <submittedName>
        <fullName evidence="2">Phospholipase A2-like protein</fullName>
    </submittedName>
</protein>
<evidence type="ECO:0000313" key="3">
    <source>
        <dbReference type="Proteomes" id="UP000320806"/>
    </source>
</evidence>
<dbReference type="InterPro" id="IPR036444">
    <property type="entry name" value="PLipase_A2_dom_sf"/>
</dbReference>
<dbReference type="GO" id="GO:0050482">
    <property type="term" value="P:arachidonate secretion"/>
    <property type="evidence" value="ECO:0007669"/>
    <property type="project" value="InterPro"/>
</dbReference>
<reference evidence="2 3" key="1">
    <citation type="submission" date="2019-06" db="EMBL/GenBank/DDBJ databases">
        <title>Sequencing the genomes of 1000 actinobacteria strains.</title>
        <authorList>
            <person name="Klenk H.-P."/>
        </authorList>
    </citation>
    <scope>NUCLEOTIDE SEQUENCE [LARGE SCALE GENOMIC DNA]</scope>
    <source>
        <strain evidence="2 3">DSM 19828</strain>
    </source>
</reference>
<accession>A0A542ECK0</accession>
<sequence>MAGRKFLTVMSGVAMAAGVSLTTVPEAQAAPTATYVYAAGEFQCGPNNWIGRLVPENPPGGANFHYACTRHDACYSAGSRTNRLTCDTAFRTRMNNACAAAGKGATCRAIASTYYWAVRGAGRFYYKGSGLNN</sequence>
<keyword evidence="1" id="KW-0732">Signal</keyword>
<feature type="chain" id="PRO_5038951111" evidence="1">
    <location>
        <begin position="17"/>
        <end position="133"/>
    </location>
</feature>
<name>A0A542ECK0_9MICO</name>
<dbReference type="Proteomes" id="UP000320806">
    <property type="component" value="Unassembled WGS sequence"/>
</dbReference>
<dbReference type="SUPFAM" id="SSF48619">
    <property type="entry name" value="Phospholipase A2, PLA2"/>
    <property type="match status" value="1"/>
</dbReference>
<dbReference type="AlphaFoldDB" id="A0A542ECK0"/>
<dbReference type="InterPro" id="IPR015141">
    <property type="entry name" value="PLipase_A2_prok/fun"/>
</dbReference>
<gene>
    <name evidence="2" type="ORF">FB459_0452</name>
</gene>
<keyword evidence="3" id="KW-1185">Reference proteome</keyword>
<proteinExistence type="predicted"/>
<dbReference type="Pfam" id="PF09056">
    <property type="entry name" value="Phospholip_A2_3"/>
    <property type="match status" value="1"/>
</dbReference>
<organism evidence="2 3">
    <name type="scientific">Yimella lutea</name>
    <dbReference type="NCBI Taxonomy" id="587872"/>
    <lineage>
        <taxon>Bacteria</taxon>
        <taxon>Bacillati</taxon>
        <taxon>Actinomycetota</taxon>
        <taxon>Actinomycetes</taxon>
        <taxon>Micrococcales</taxon>
        <taxon>Dermacoccaceae</taxon>
        <taxon>Yimella</taxon>
    </lineage>
</organism>
<dbReference type="EMBL" id="VFMO01000001">
    <property type="protein sequence ID" value="TQJ13062.1"/>
    <property type="molecule type" value="Genomic_DNA"/>
</dbReference>
<feature type="signal peptide" evidence="1">
    <location>
        <begin position="1"/>
        <end position="16"/>
    </location>
</feature>
<evidence type="ECO:0000256" key="1">
    <source>
        <dbReference type="SAM" id="SignalP"/>
    </source>
</evidence>
<dbReference type="Gene3D" id="1.20.90.10">
    <property type="entry name" value="Phospholipase A2 domain"/>
    <property type="match status" value="1"/>
</dbReference>
<comment type="caution">
    <text evidence="2">The sequence shown here is derived from an EMBL/GenBank/DDBJ whole genome shotgun (WGS) entry which is preliminary data.</text>
</comment>
<evidence type="ECO:0000313" key="2">
    <source>
        <dbReference type="EMBL" id="TQJ13062.1"/>
    </source>
</evidence>
<dbReference type="GO" id="GO:0006644">
    <property type="term" value="P:phospholipid metabolic process"/>
    <property type="evidence" value="ECO:0007669"/>
    <property type="project" value="InterPro"/>
</dbReference>
<dbReference type="RefSeq" id="WP_170221650.1">
    <property type="nucleotide sequence ID" value="NZ_BAABCI010000039.1"/>
</dbReference>